<dbReference type="InterPro" id="IPR002545">
    <property type="entry name" value="CheW-lke_dom"/>
</dbReference>
<evidence type="ECO:0000256" key="2">
    <source>
        <dbReference type="ARBA" id="ARBA00021483"/>
    </source>
</evidence>
<keyword evidence="3" id="KW-0963">Cytoplasm</keyword>
<evidence type="ECO:0000313" key="7">
    <source>
        <dbReference type="Proteomes" id="UP000295008"/>
    </source>
</evidence>
<dbReference type="EMBL" id="SLUN01000018">
    <property type="protein sequence ID" value="TCL64774.1"/>
    <property type="molecule type" value="Genomic_DNA"/>
</dbReference>
<evidence type="ECO:0000256" key="1">
    <source>
        <dbReference type="ARBA" id="ARBA00004496"/>
    </source>
</evidence>
<dbReference type="PANTHER" id="PTHR22617:SF41">
    <property type="entry name" value="CHEMOTAXIS SIGNAL TRANSDUCTION SYSTEM ADAPTOR PROTEIN CHEW"/>
    <property type="match status" value="1"/>
</dbReference>
<sequence>MNGGKYLTFGLGNEGYGIPIRQVREIIGMMEITPIPKTPVFIKGIINLRGKIVPVVDLRLKFGLPEQLYSDRTCIIVVEIQSGGQQRLFGLVVDMVLEVVNVQAGDVEPPEQYDSVIDGKFMTGIGKLKNKVIVLLEMDQMLAQEELTSLKETKGVVENA</sequence>
<dbReference type="InterPro" id="IPR039315">
    <property type="entry name" value="CheW"/>
</dbReference>
<accession>A0A4R1RFN5</accession>
<name>A0A4R1RFN5_HYDET</name>
<dbReference type="PROSITE" id="PS50851">
    <property type="entry name" value="CHEW"/>
    <property type="match status" value="1"/>
</dbReference>
<dbReference type="AlphaFoldDB" id="A0A4R1RFN5"/>
<comment type="subcellular location">
    <subcellularLocation>
        <location evidence="1">Cytoplasm</location>
    </subcellularLocation>
</comment>
<dbReference type="OrthoDB" id="9794382at2"/>
<dbReference type="GO" id="GO:0005829">
    <property type="term" value="C:cytosol"/>
    <property type="evidence" value="ECO:0007669"/>
    <property type="project" value="TreeGrafter"/>
</dbReference>
<dbReference type="Proteomes" id="UP000295008">
    <property type="component" value="Unassembled WGS sequence"/>
</dbReference>
<evidence type="ECO:0000259" key="5">
    <source>
        <dbReference type="PROSITE" id="PS50851"/>
    </source>
</evidence>
<proteinExistence type="predicted"/>
<dbReference type="PANTHER" id="PTHR22617">
    <property type="entry name" value="CHEMOTAXIS SENSOR HISTIDINE KINASE-RELATED"/>
    <property type="match status" value="1"/>
</dbReference>
<protein>
    <recommendedName>
        <fullName evidence="2">Chemotaxis protein CheW</fullName>
    </recommendedName>
</protein>
<reference evidence="6 7" key="1">
    <citation type="submission" date="2019-03" db="EMBL/GenBank/DDBJ databases">
        <title>Genomic Encyclopedia of Type Strains, Phase IV (KMG-IV): sequencing the most valuable type-strain genomes for metagenomic binning, comparative biology and taxonomic classification.</title>
        <authorList>
            <person name="Goeker M."/>
        </authorList>
    </citation>
    <scope>NUCLEOTIDE SEQUENCE [LARGE SCALE GENOMIC DNA]</scope>
    <source>
        <strain evidence="6 7">LX-B</strain>
    </source>
</reference>
<dbReference type="RefSeq" id="WP_132015099.1">
    <property type="nucleotide sequence ID" value="NZ_SLUN01000018.1"/>
</dbReference>
<gene>
    <name evidence="6" type="ORF">EDC14_101873</name>
</gene>
<dbReference type="InterPro" id="IPR036061">
    <property type="entry name" value="CheW-like_dom_sf"/>
</dbReference>
<dbReference type="SMART" id="SM00260">
    <property type="entry name" value="CheW"/>
    <property type="match status" value="1"/>
</dbReference>
<evidence type="ECO:0000256" key="4">
    <source>
        <dbReference type="ARBA" id="ARBA00022500"/>
    </source>
</evidence>
<dbReference type="SUPFAM" id="SSF50341">
    <property type="entry name" value="CheW-like"/>
    <property type="match status" value="1"/>
</dbReference>
<comment type="caution">
    <text evidence="6">The sequence shown here is derived from an EMBL/GenBank/DDBJ whole genome shotgun (WGS) entry which is preliminary data.</text>
</comment>
<organism evidence="6 7">
    <name type="scientific">Hydrogenispora ethanolica</name>
    <dbReference type="NCBI Taxonomy" id="1082276"/>
    <lineage>
        <taxon>Bacteria</taxon>
        <taxon>Bacillati</taxon>
        <taxon>Bacillota</taxon>
        <taxon>Hydrogenispora</taxon>
    </lineage>
</organism>
<evidence type="ECO:0000256" key="3">
    <source>
        <dbReference type="ARBA" id="ARBA00022490"/>
    </source>
</evidence>
<keyword evidence="4" id="KW-0145">Chemotaxis</keyword>
<dbReference type="Gene3D" id="2.30.30.40">
    <property type="entry name" value="SH3 Domains"/>
    <property type="match status" value="1"/>
</dbReference>
<feature type="domain" description="CheW-like" evidence="5">
    <location>
        <begin position="3"/>
        <end position="147"/>
    </location>
</feature>
<keyword evidence="7" id="KW-1185">Reference proteome</keyword>
<dbReference type="Gene3D" id="2.40.50.180">
    <property type="entry name" value="CheA-289, Domain 4"/>
    <property type="match status" value="1"/>
</dbReference>
<dbReference type="GO" id="GO:0006935">
    <property type="term" value="P:chemotaxis"/>
    <property type="evidence" value="ECO:0007669"/>
    <property type="project" value="UniProtKB-KW"/>
</dbReference>
<dbReference type="Pfam" id="PF01584">
    <property type="entry name" value="CheW"/>
    <property type="match status" value="1"/>
</dbReference>
<evidence type="ECO:0000313" key="6">
    <source>
        <dbReference type="EMBL" id="TCL64774.1"/>
    </source>
</evidence>
<dbReference type="FunFam" id="2.40.50.180:FF:000002">
    <property type="entry name" value="Chemotaxis protein CheW"/>
    <property type="match status" value="1"/>
</dbReference>
<dbReference type="GO" id="GO:0007165">
    <property type="term" value="P:signal transduction"/>
    <property type="evidence" value="ECO:0007669"/>
    <property type="project" value="InterPro"/>
</dbReference>